<dbReference type="Proteomes" id="UP001187425">
    <property type="component" value="Unassembled WGS sequence"/>
</dbReference>
<evidence type="ECO:0000313" key="4">
    <source>
        <dbReference type="Proteomes" id="UP001187425"/>
    </source>
</evidence>
<evidence type="ECO:0000256" key="1">
    <source>
        <dbReference type="SAM" id="SignalP"/>
    </source>
</evidence>
<organism evidence="3 4">
    <name type="scientific">Xanthomonas hortorum pv. vitians</name>
    <dbReference type="NCBI Taxonomy" id="83224"/>
    <lineage>
        <taxon>Bacteria</taxon>
        <taxon>Pseudomonadati</taxon>
        <taxon>Pseudomonadota</taxon>
        <taxon>Gammaproteobacteria</taxon>
        <taxon>Lysobacterales</taxon>
        <taxon>Lysobacteraceae</taxon>
        <taxon>Xanthomonas</taxon>
    </lineage>
</organism>
<sequence>MKNLLLAAATAIGLSLSATAFAKIATLSFYGNNTPNPADFAQGCNVSADTVAISYEYRVVTVSDGLWDNGAACGTTYQMRCLSNPGTNRCTRNVITVLVVGRCPGGACLVNGQKVTMKIAAQSFNLLVRSRVPYINVEYVN</sequence>
<dbReference type="SUPFAM" id="SSF50685">
    <property type="entry name" value="Barwin-like endoglucanases"/>
    <property type="match status" value="1"/>
</dbReference>
<dbReference type="InterPro" id="IPR007112">
    <property type="entry name" value="Expansin/allergen_DPBB_dom"/>
</dbReference>
<evidence type="ECO:0000259" key="2">
    <source>
        <dbReference type="PROSITE" id="PS50842"/>
    </source>
</evidence>
<dbReference type="Gene3D" id="2.40.40.10">
    <property type="entry name" value="RlpA-like domain"/>
    <property type="match status" value="1"/>
</dbReference>
<dbReference type="GeneID" id="55512897"/>
<comment type="caution">
    <text evidence="3">The sequence shown here is derived from an EMBL/GenBank/DDBJ whole genome shotgun (WGS) entry which is preliminary data.</text>
</comment>
<feature type="domain" description="Expansin-like EG45" evidence="2">
    <location>
        <begin position="41"/>
        <end position="141"/>
    </location>
</feature>
<evidence type="ECO:0000313" key="3">
    <source>
        <dbReference type="EMBL" id="MDV7246868.1"/>
    </source>
</evidence>
<name>A0AAW8ZI85_9XANT</name>
<dbReference type="InterPro" id="IPR036908">
    <property type="entry name" value="RlpA-like_sf"/>
</dbReference>
<dbReference type="EMBL" id="JAWMQI010000001">
    <property type="protein sequence ID" value="MDV7246868.1"/>
    <property type="molecule type" value="Genomic_DNA"/>
</dbReference>
<gene>
    <name evidence="3" type="ORF">R4K57_00180</name>
</gene>
<reference evidence="3 4" key="1">
    <citation type="submission" date="2023-10" db="EMBL/GenBank/DDBJ databases">
        <title>A new tool for lettuce pathogen research.</title>
        <authorList>
            <person name="Horton K.N."/>
            <person name="Cseke L.J."/>
            <person name="Badiwe M."/>
            <person name="Tesfaye D."/>
            <person name="Klein A."/>
            <person name="Su J."/>
            <person name="Potnis N."/>
            <person name="Gassmann W."/>
        </authorList>
    </citation>
    <scope>NUCLEOTIDE SEQUENCE [LARGE SCALE GENOMIC DNA]</scope>
    <source>
        <strain evidence="3 4">JSKH1901</strain>
    </source>
</reference>
<proteinExistence type="predicted"/>
<keyword evidence="1" id="KW-0732">Signal</keyword>
<feature type="chain" id="PRO_5043712544" description="Expansin-like EG45 domain-containing protein" evidence="1">
    <location>
        <begin position="23"/>
        <end position="141"/>
    </location>
</feature>
<dbReference type="PANTHER" id="PTHR47480:SF1">
    <property type="entry name" value="EG45-LIKE DOMAIN CONTAINING PROTEIN 1"/>
    <property type="match status" value="1"/>
</dbReference>
<dbReference type="RefSeq" id="WP_074056822.1">
    <property type="nucleotide sequence ID" value="NZ_CP128478.1"/>
</dbReference>
<protein>
    <recommendedName>
        <fullName evidence="2">Expansin-like EG45 domain-containing protein</fullName>
    </recommendedName>
</protein>
<dbReference type="AlphaFoldDB" id="A0AAW8ZI85"/>
<dbReference type="PROSITE" id="PS50842">
    <property type="entry name" value="EXPANSIN_EG45"/>
    <property type="match status" value="1"/>
</dbReference>
<accession>A0AAW8ZI85</accession>
<feature type="signal peptide" evidence="1">
    <location>
        <begin position="1"/>
        <end position="22"/>
    </location>
</feature>
<dbReference type="PANTHER" id="PTHR47480">
    <property type="entry name" value="EG45-LIKE DOMAIN CONTAINING PROTEIN"/>
    <property type="match status" value="1"/>
</dbReference>